<gene>
    <name evidence="3" type="ORF">HNY73_017260</name>
</gene>
<protein>
    <submittedName>
        <fullName evidence="3">Uncharacterized protein</fullName>
    </submittedName>
</protein>
<name>A0A8T0EMI4_ARGBR</name>
<dbReference type="Proteomes" id="UP000807504">
    <property type="component" value="Unassembled WGS sequence"/>
</dbReference>
<feature type="chain" id="PRO_5035806004" evidence="2">
    <location>
        <begin position="18"/>
        <end position="678"/>
    </location>
</feature>
<feature type="coiled-coil region" evidence="1">
    <location>
        <begin position="302"/>
        <end position="329"/>
    </location>
</feature>
<evidence type="ECO:0000313" key="3">
    <source>
        <dbReference type="EMBL" id="KAF8774741.1"/>
    </source>
</evidence>
<keyword evidence="1" id="KW-0175">Coiled coil</keyword>
<evidence type="ECO:0000256" key="2">
    <source>
        <dbReference type="SAM" id="SignalP"/>
    </source>
</evidence>
<sequence>MWIYFLIILGLCNGAYSSLCRRKASEACLLGEEDFQVIPRNENELKDLCNFAKTTLQCAVDFVDKCGKRNFDLFHSNYAKVGKLMDATVDICLPTSELHSRVVQILSCAKGILQNDEELCQERSREAIISLEKVLGDNKAEKRRLHQQHDCLLPVLSANCFLVQITSKCGSEARDTAVDVMEKTGLLDSVCREHNREDALQLLEIILWWDLAPKTRRMSLIKHPRFLRETNPKSGTIHDGVEELALTLGPGDFSPSLHREILDKLDDFSVLSDGLIRDKKQFGKGLRNDIVKEYFKFFINKIKEVYIDLKKAERKIIELSDENFNFKELTNNNEAALLKAKFYLLNNENQELMGKLKIANEHCDKLMKTDYGPQLEKIQQLCEGLRSKQDEQTKTLEEGIKIATPMSYAQAASMGPKRQLPQEREGVLLIKPKLPERNNYDDNKKIILTEIKERDSSVRIRNISPIHGGGIKIITATSNESEYIKDLLGKDQAIDNSFDLTTPGPRSPQIIIYNIEGEIDEEGLYKGLLEKNLFLGDSENKPNFKIEFSIPAKRKDQKHWVLTVPPKLFHDVNTKGGLYFGWHKIRAAEFLSVKQCRNCLGFGHTTKYCDKKEEPRCERCGDIKKEGHKCQKQCCINCIRSNQRFSTNYSTNHNCLDRRCRSYQKQKEIIKQRTDYGQ</sequence>
<reference evidence="3" key="2">
    <citation type="submission" date="2020-06" db="EMBL/GenBank/DDBJ databases">
        <authorList>
            <person name="Sheffer M."/>
        </authorList>
    </citation>
    <scope>NUCLEOTIDE SEQUENCE</scope>
</reference>
<reference evidence="3" key="1">
    <citation type="journal article" date="2020" name="bioRxiv">
        <title>Chromosome-level reference genome of the European wasp spider Argiope bruennichi: a resource for studies on range expansion and evolutionary adaptation.</title>
        <authorList>
            <person name="Sheffer M.M."/>
            <person name="Hoppe A."/>
            <person name="Krehenwinkel H."/>
            <person name="Uhl G."/>
            <person name="Kuss A.W."/>
            <person name="Jensen L."/>
            <person name="Jensen C."/>
            <person name="Gillespie R.G."/>
            <person name="Hoff K.J."/>
            <person name="Prost S."/>
        </authorList>
    </citation>
    <scope>NUCLEOTIDE SEQUENCE</scope>
</reference>
<dbReference type="EMBL" id="JABXBU010002227">
    <property type="protein sequence ID" value="KAF8774741.1"/>
    <property type="molecule type" value="Genomic_DNA"/>
</dbReference>
<keyword evidence="2" id="KW-0732">Signal</keyword>
<comment type="caution">
    <text evidence="3">The sequence shown here is derived from an EMBL/GenBank/DDBJ whole genome shotgun (WGS) entry which is preliminary data.</text>
</comment>
<evidence type="ECO:0000313" key="4">
    <source>
        <dbReference type="Proteomes" id="UP000807504"/>
    </source>
</evidence>
<organism evidence="3 4">
    <name type="scientific">Argiope bruennichi</name>
    <name type="common">Wasp spider</name>
    <name type="synonym">Aranea bruennichi</name>
    <dbReference type="NCBI Taxonomy" id="94029"/>
    <lineage>
        <taxon>Eukaryota</taxon>
        <taxon>Metazoa</taxon>
        <taxon>Ecdysozoa</taxon>
        <taxon>Arthropoda</taxon>
        <taxon>Chelicerata</taxon>
        <taxon>Arachnida</taxon>
        <taxon>Araneae</taxon>
        <taxon>Araneomorphae</taxon>
        <taxon>Entelegynae</taxon>
        <taxon>Araneoidea</taxon>
        <taxon>Araneidae</taxon>
        <taxon>Argiope</taxon>
    </lineage>
</organism>
<accession>A0A8T0EMI4</accession>
<evidence type="ECO:0000256" key="1">
    <source>
        <dbReference type="SAM" id="Coils"/>
    </source>
</evidence>
<keyword evidence="4" id="KW-1185">Reference proteome</keyword>
<feature type="signal peptide" evidence="2">
    <location>
        <begin position="1"/>
        <end position="17"/>
    </location>
</feature>
<dbReference type="AlphaFoldDB" id="A0A8T0EMI4"/>
<proteinExistence type="predicted"/>